<evidence type="ECO:0000256" key="6">
    <source>
        <dbReference type="SAM" id="Phobius"/>
    </source>
</evidence>
<keyword evidence="5" id="KW-0676">Redox-active center</keyword>
<sequence length="242" mass="26283">MSKAAARQSARERLRQEQIQQAQKERRRRIVVFTTIGLVVIIAIVVGLLVQANRTKPTTYSGALAPVSVQQDGTVVMARPGVTKPVLDVYEDFQCPICKEFEHINAAQIKQFAAEGKIKVVYHPIAFVNPQGSLRAAAAAQCVPGNSWMAFHDELFAKQPDEKVALTIDDLKKFAADAKITDPAVLSCMEAQGNAAQVQQRTQTALNTIQGTPTLMLDGKQLSNDQALTSTGLRDALDAATK</sequence>
<keyword evidence="3" id="KW-0560">Oxidoreductase</keyword>
<evidence type="ECO:0000313" key="8">
    <source>
        <dbReference type="EMBL" id="GII53740.1"/>
    </source>
</evidence>
<feature type="domain" description="Thioredoxin-like fold" evidence="7">
    <location>
        <begin position="84"/>
        <end position="238"/>
    </location>
</feature>
<reference evidence="8" key="1">
    <citation type="submission" date="2021-01" db="EMBL/GenBank/DDBJ databases">
        <title>Whole genome shotgun sequence of Planotetraspora thailandica NBRC 104271.</title>
        <authorList>
            <person name="Komaki H."/>
            <person name="Tamura T."/>
        </authorList>
    </citation>
    <scope>NUCLEOTIDE SEQUENCE</scope>
    <source>
        <strain evidence="8">NBRC 104271</strain>
    </source>
</reference>
<dbReference type="EMBL" id="BOOR01000010">
    <property type="protein sequence ID" value="GII53740.1"/>
    <property type="molecule type" value="Genomic_DNA"/>
</dbReference>
<dbReference type="PANTHER" id="PTHR13887">
    <property type="entry name" value="GLUTATHIONE S-TRANSFERASE KAPPA"/>
    <property type="match status" value="1"/>
</dbReference>
<dbReference type="SUPFAM" id="SSF52833">
    <property type="entry name" value="Thioredoxin-like"/>
    <property type="match status" value="1"/>
</dbReference>
<dbReference type="InterPro" id="IPR036249">
    <property type="entry name" value="Thioredoxin-like_sf"/>
</dbReference>
<dbReference type="Proteomes" id="UP000605992">
    <property type="component" value="Unassembled WGS sequence"/>
</dbReference>
<evidence type="ECO:0000256" key="3">
    <source>
        <dbReference type="ARBA" id="ARBA00023002"/>
    </source>
</evidence>
<evidence type="ECO:0000313" key="9">
    <source>
        <dbReference type="Proteomes" id="UP000605992"/>
    </source>
</evidence>
<evidence type="ECO:0000256" key="1">
    <source>
        <dbReference type="ARBA" id="ARBA00005791"/>
    </source>
</evidence>
<feature type="transmembrane region" description="Helical" evidence="6">
    <location>
        <begin position="30"/>
        <end position="50"/>
    </location>
</feature>
<dbReference type="InterPro" id="IPR012336">
    <property type="entry name" value="Thioredoxin-like_fold"/>
</dbReference>
<accession>A0A8J3V008</accession>
<keyword evidence="2" id="KW-0732">Signal</keyword>
<proteinExistence type="inferred from homology"/>
<dbReference type="GO" id="GO:0016491">
    <property type="term" value="F:oxidoreductase activity"/>
    <property type="evidence" value="ECO:0007669"/>
    <property type="project" value="UniProtKB-KW"/>
</dbReference>
<organism evidence="8 9">
    <name type="scientific">Planotetraspora thailandica</name>
    <dbReference type="NCBI Taxonomy" id="487172"/>
    <lineage>
        <taxon>Bacteria</taxon>
        <taxon>Bacillati</taxon>
        <taxon>Actinomycetota</taxon>
        <taxon>Actinomycetes</taxon>
        <taxon>Streptosporangiales</taxon>
        <taxon>Streptosporangiaceae</taxon>
        <taxon>Planotetraspora</taxon>
    </lineage>
</organism>
<keyword evidence="6" id="KW-1133">Transmembrane helix</keyword>
<name>A0A8J3V008_9ACTN</name>
<keyword evidence="6" id="KW-0812">Transmembrane</keyword>
<dbReference type="AlphaFoldDB" id="A0A8J3V008"/>
<evidence type="ECO:0000256" key="5">
    <source>
        <dbReference type="ARBA" id="ARBA00023284"/>
    </source>
</evidence>
<keyword evidence="4" id="KW-1015">Disulfide bond</keyword>
<comment type="similarity">
    <text evidence="1">Belongs to the thioredoxin family. DsbA subfamily.</text>
</comment>
<dbReference type="PANTHER" id="PTHR13887:SF14">
    <property type="entry name" value="DISULFIDE BOND FORMATION PROTEIN D"/>
    <property type="match status" value="1"/>
</dbReference>
<evidence type="ECO:0000259" key="7">
    <source>
        <dbReference type="Pfam" id="PF13462"/>
    </source>
</evidence>
<dbReference type="CDD" id="cd02972">
    <property type="entry name" value="DsbA_family"/>
    <property type="match status" value="1"/>
</dbReference>
<evidence type="ECO:0000256" key="2">
    <source>
        <dbReference type="ARBA" id="ARBA00022729"/>
    </source>
</evidence>
<gene>
    <name evidence="8" type="ORF">Pth03_21290</name>
</gene>
<dbReference type="Pfam" id="PF13462">
    <property type="entry name" value="Thioredoxin_4"/>
    <property type="match status" value="1"/>
</dbReference>
<dbReference type="RefSeq" id="WP_203943967.1">
    <property type="nucleotide sequence ID" value="NZ_BOOR01000010.1"/>
</dbReference>
<dbReference type="Gene3D" id="3.40.30.10">
    <property type="entry name" value="Glutaredoxin"/>
    <property type="match status" value="1"/>
</dbReference>
<comment type="caution">
    <text evidence="8">The sequence shown here is derived from an EMBL/GenBank/DDBJ whole genome shotgun (WGS) entry which is preliminary data.</text>
</comment>
<evidence type="ECO:0000256" key="4">
    <source>
        <dbReference type="ARBA" id="ARBA00023157"/>
    </source>
</evidence>
<keyword evidence="9" id="KW-1185">Reference proteome</keyword>
<protein>
    <submittedName>
        <fullName evidence="8">DSBA oxidoreductase</fullName>
    </submittedName>
</protein>
<keyword evidence="6" id="KW-0472">Membrane</keyword>